<dbReference type="Pfam" id="PF14716">
    <property type="entry name" value="HHH_8"/>
    <property type="match status" value="1"/>
</dbReference>
<comment type="function">
    <text evidence="9">DNA polymerase that functions in several pathways of DNA repair. Involved in base excision repair (BER) responsible for repair of lesions that give rise to abasic (AP) sites in DNA. Also contributes to DNA double-strand break repair by non-homologous end joining and homologous recombination. Has both template-dependent and template-independent (terminal transferase) DNA polymerase activities. Has also a 5'-deoxyribose-5-phosphate lyase (dRP lyase) activity.</text>
</comment>
<keyword evidence="12" id="KW-1185">Reference proteome</keyword>
<evidence type="ECO:0000313" key="12">
    <source>
        <dbReference type="Proteomes" id="UP000818624"/>
    </source>
</evidence>
<dbReference type="InterPro" id="IPR010996">
    <property type="entry name" value="HHH_MUS81"/>
</dbReference>
<keyword evidence="7 9" id="KW-0234">DNA repair</keyword>
<keyword evidence="1" id="KW-0237">DNA synthesis</keyword>
<organism evidence="11 12">
    <name type="scientific">Malassezia furfur</name>
    <name type="common">Pityriasis versicolor infection agent</name>
    <name type="synonym">Pityrosporum furfur</name>
    <dbReference type="NCBI Taxonomy" id="55194"/>
    <lineage>
        <taxon>Eukaryota</taxon>
        <taxon>Fungi</taxon>
        <taxon>Dikarya</taxon>
        <taxon>Basidiomycota</taxon>
        <taxon>Ustilaginomycotina</taxon>
        <taxon>Malasseziomycetes</taxon>
        <taxon>Malasseziales</taxon>
        <taxon>Malasseziaceae</taxon>
        <taxon>Malassezia</taxon>
    </lineage>
</organism>
<dbReference type="SUPFAM" id="SSF81301">
    <property type="entry name" value="Nucleotidyltransferase"/>
    <property type="match status" value="1"/>
</dbReference>
<evidence type="ECO:0000256" key="3">
    <source>
        <dbReference type="ARBA" id="ARBA00022695"/>
    </source>
</evidence>
<comment type="catalytic activity">
    <reaction evidence="8 9">
        <text>DNA(n) + a 2'-deoxyribonucleoside 5'-triphosphate = DNA(n+1) + diphosphate</text>
        <dbReference type="Rhea" id="RHEA:22508"/>
        <dbReference type="Rhea" id="RHEA-COMP:17339"/>
        <dbReference type="Rhea" id="RHEA-COMP:17340"/>
        <dbReference type="ChEBI" id="CHEBI:33019"/>
        <dbReference type="ChEBI" id="CHEBI:61560"/>
        <dbReference type="ChEBI" id="CHEBI:173112"/>
        <dbReference type="EC" id="2.7.7.7"/>
    </reaction>
</comment>
<evidence type="ECO:0000256" key="4">
    <source>
        <dbReference type="ARBA" id="ARBA00022705"/>
    </source>
</evidence>
<dbReference type="InterPro" id="IPR027421">
    <property type="entry name" value="DNA_pol_lamdba_lyase_dom_sf"/>
</dbReference>
<evidence type="ECO:0000256" key="2">
    <source>
        <dbReference type="ARBA" id="ARBA00022679"/>
    </source>
</evidence>
<evidence type="ECO:0000259" key="10">
    <source>
        <dbReference type="SMART" id="SM00483"/>
    </source>
</evidence>
<dbReference type="CDD" id="cd00141">
    <property type="entry name" value="NT_POLXc"/>
    <property type="match status" value="1"/>
</dbReference>
<dbReference type="EC" id="2.7.7.7" evidence="9"/>
<comment type="similarity">
    <text evidence="9">Belongs to the DNA polymerase type-X family.</text>
</comment>
<dbReference type="InterPro" id="IPR043519">
    <property type="entry name" value="NT_sf"/>
</dbReference>
<gene>
    <name evidence="11" type="ORF">GLX27_000705</name>
</gene>
<evidence type="ECO:0000256" key="6">
    <source>
        <dbReference type="ARBA" id="ARBA00022932"/>
    </source>
</evidence>
<keyword evidence="3 9" id="KW-0548">Nucleotidyltransferase</keyword>
<dbReference type="InterPro" id="IPR028207">
    <property type="entry name" value="DNA_pol_B_palm_palm"/>
</dbReference>
<keyword evidence="5 9" id="KW-0227">DNA damage</keyword>
<dbReference type="InterPro" id="IPR029398">
    <property type="entry name" value="PolB_thumb"/>
</dbReference>
<evidence type="ECO:0000256" key="7">
    <source>
        <dbReference type="ARBA" id="ARBA00023204"/>
    </source>
</evidence>
<dbReference type="Gene3D" id="1.10.150.20">
    <property type="entry name" value="5' to 3' exonuclease, C-terminal subdomain"/>
    <property type="match status" value="1"/>
</dbReference>
<dbReference type="Pfam" id="PF14792">
    <property type="entry name" value="DNA_pol_B_palm"/>
    <property type="match status" value="1"/>
</dbReference>
<sequence length="356" mass="38884">MPDELTDADAYRHAPAWSNTDLSVFRPTPLRSAYNQALVDELQLLRQHRRLTSDMYSEMAYMRAAAAVKAVPYALDTADDDALCTLKGIGKKMAHVIRQFYARGSIAEADTVRADPAIQTLLCFTTLYSIGPRTAERAYNEGCRTLEDLTRHKSTALSTHLGVVESLALLPELELRIPRAEVVNIADQIMHQLRTFLPHAIGTIAGSFRRGAPTSGDVDLVVTAGADDAVSPGDALARLVRELRASGRVTHTVSLARRAHTHSHAHGVDVAQLVYRASPTSVHRRVDIVFAPRAQYGAALLGWTGSVLYERDLRRWARTRGYVVGAWLTQFAATGVTREADGALMTTPSEASVCVA</sequence>
<keyword evidence="2 9" id="KW-0808">Transferase</keyword>
<comment type="subcellular location">
    <subcellularLocation>
        <location evidence="9">Nucleus</location>
    </subcellularLocation>
</comment>
<dbReference type="Gene3D" id="3.30.210.10">
    <property type="entry name" value="DNA polymerase, thumb domain"/>
    <property type="match status" value="1"/>
</dbReference>
<feature type="domain" description="DNA-directed DNA polymerase X" evidence="10">
    <location>
        <begin position="33"/>
        <end position="352"/>
    </location>
</feature>
<dbReference type="InterPro" id="IPR002054">
    <property type="entry name" value="DNA-dir_DNA_pol_X"/>
</dbReference>
<dbReference type="PANTHER" id="PTHR11276:SF28">
    <property type="entry name" value="DNA POLYMERASE LAMBDA"/>
    <property type="match status" value="1"/>
</dbReference>
<evidence type="ECO:0000256" key="1">
    <source>
        <dbReference type="ARBA" id="ARBA00022634"/>
    </source>
</evidence>
<name>A0ABY8EKC9_MALFU</name>
<evidence type="ECO:0000313" key="11">
    <source>
        <dbReference type="EMBL" id="WFD46076.1"/>
    </source>
</evidence>
<dbReference type="SUPFAM" id="SSF81585">
    <property type="entry name" value="PsbU/PolX domain-like"/>
    <property type="match status" value="1"/>
</dbReference>
<dbReference type="Proteomes" id="UP000818624">
    <property type="component" value="Chromosome 1"/>
</dbReference>
<accession>A0ABY8EKC9</accession>
<dbReference type="InterPro" id="IPR002008">
    <property type="entry name" value="DNA_pol_X_beta-like"/>
</dbReference>
<keyword evidence="6 9" id="KW-0239">DNA-directed DNA polymerase</keyword>
<dbReference type="Gene3D" id="1.10.150.110">
    <property type="entry name" value="DNA polymerase beta, N-terminal domain-like"/>
    <property type="match status" value="1"/>
</dbReference>
<dbReference type="GO" id="GO:0003887">
    <property type="term" value="F:DNA-directed DNA polymerase activity"/>
    <property type="evidence" value="ECO:0007669"/>
    <property type="project" value="UniProtKB-KW"/>
</dbReference>
<dbReference type="SMART" id="SM00483">
    <property type="entry name" value="POLXc"/>
    <property type="match status" value="1"/>
</dbReference>
<proteinExistence type="inferred from homology"/>
<keyword evidence="4" id="KW-0235">DNA replication</keyword>
<dbReference type="InterPro" id="IPR022312">
    <property type="entry name" value="DNA_pol_X"/>
</dbReference>
<evidence type="ECO:0000256" key="9">
    <source>
        <dbReference type="RuleBase" id="RU366014"/>
    </source>
</evidence>
<keyword evidence="9" id="KW-0539">Nucleus</keyword>
<evidence type="ECO:0000256" key="5">
    <source>
        <dbReference type="ARBA" id="ARBA00022763"/>
    </source>
</evidence>
<dbReference type="PRINTS" id="PR00870">
    <property type="entry name" value="DNAPOLXBETA"/>
</dbReference>
<dbReference type="Pfam" id="PF14791">
    <property type="entry name" value="DNA_pol_B_thumb"/>
    <property type="match status" value="1"/>
</dbReference>
<dbReference type="InterPro" id="IPR037160">
    <property type="entry name" value="DNA_Pol_thumb_sf"/>
</dbReference>
<protein>
    <recommendedName>
        <fullName evidence="9">DNA polymerase</fullName>
        <ecNumber evidence="9">2.7.7.7</ecNumber>
    </recommendedName>
</protein>
<dbReference type="PRINTS" id="PR00869">
    <property type="entry name" value="DNAPOLX"/>
</dbReference>
<evidence type="ECO:0000256" key="8">
    <source>
        <dbReference type="ARBA" id="ARBA00049244"/>
    </source>
</evidence>
<dbReference type="EMBL" id="CP046234">
    <property type="protein sequence ID" value="WFD46076.1"/>
    <property type="molecule type" value="Genomic_DNA"/>
</dbReference>
<dbReference type="SUPFAM" id="SSF47802">
    <property type="entry name" value="DNA polymerase beta, N-terminal domain-like"/>
    <property type="match status" value="1"/>
</dbReference>
<reference evidence="11 12" key="1">
    <citation type="journal article" date="2020" name="Elife">
        <title>Loss of centromere function drives karyotype evolution in closely related Malassezia species.</title>
        <authorList>
            <person name="Sankaranarayanan S.R."/>
            <person name="Ianiri G."/>
            <person name="Coelho M.A."/>
            <person name="Reza M.H."/>
            <person name="Thimmappa B.C."/>
            <person name="Ganguly P."/>
            <person name="Vadnala R.N."/>
            <person name="Sun S."/>
            <person name="Siddharthan R."/>
            <person name="Tellgren-Roth C."/>
            <person name="Dawson T.L."/>
            <person name="Heitman J."/>
            <person name="Sanyal K."/>
        </authorList>
    </citation>
    <scope>NUCLEOTIDE SEQUENCE [LARGE SCALE GENOMIC DNA]</scope>
    <source>
        <strain evidence="11">CBS14141</strain>
    </source>
</reference>
<dbReference type="PANTHER" id="PTHR11276">
    <property type="entry name" value="DNA POLYMERASE TYPE-X FAMILY MEMBER"/>
    <property type="match status" value="1"/>
</dbReference>
<dbReference type="Gene3D" id="3.30.460.10">
    <property type="entry name" value="Beta Polymerase, domain 2"/>
    <property type="match status" value="1"/>
</dbReference>